<dbReference type="InterPro" id="IPR001482">
    <property type="entry name" value="T2SS/T4SS_dom"/>
</dbReference>
<dbReference type="RefSeq" id="WP_071960552.1">
    <property type="nucleotide sequence ID" value="NZ_CP018025.1"/>
</dbReference>
<reference evidence="3 4" key="1">
    <citation type="submission" date="2016-11" db="EMBL/GenBank/DDBJ databases">
        <title>Networking in microbes: conjugative elements and plasmids in the genus Alteromonas.</title>
        <authorList>
            <person name="Lopez-Perez M."/>
            <person name="Ramon-Marco N."/>
            <person name="Rodriguez-Valera F."/>
        </authorList>
    </citation>
    <scope>NUCLEOTIDE SEQUENCE [LARGE SCALE GENOMIC DNA]</scope>
    <source>
        <strain evidence="3 4">CP48</strain>
        <plasmid evidence="4">pamcp48-600</plasmid>
    </source>
</reference>
<sequence length="401" mass="44999">MVMPTINDPTTLFLPEDVEEDIINGMSTQTLEKIFSFGRYLKVSDVVFQAGFPIWIKINNFVFPISKTEVSPTVMQQIVSALFKTSDGDDRAFMEVMDGNSSDISYTYKISSPGQRVKNIRYRVNLTRDGEAGLSIFCRLNNEVIPKMNDIGQSPDGEIYKSMFRMKGTVLITGAVDSGKTTLVYSCLNHFILYDERPAVINTYENPIEGDLQTPAKDHSEVKNKIVCQCPVPQGAKDFRDGVKRSLRRNADVILLGEIRTPEEAEAFVEGANATAKLMIATIHTDSVPLTIDRVTNLLRRESAGETKAMLNAYINTANLIVSQKLINTVDKKRVAIYECLVFTPEVRKLLKSVEIEDLSETVADLMRKSGNTMVDKARAFMEKGIISEQVYHEVERDFGY</sequence>
<proteinExistence type="inferred from homology"/>
<dbReference type="AlphaFoldDB" id="A0AAC9JHC5"/>
<dbReference type="Pfam" id="PF00437">
    <property type="entry name" value="T2SSE"/>
    <property type="match status" value="1"/>
</dbReference>
<evidence type="ECO:0000256" key="1">
    <source>
        <dbReference type="ARBA" id="ARBA00006611"/>
    </source>
</evidence>
<protein>
    <recommendedName>
        <fullName evidence="2">Bacterial type II secretion system protein E domain-containing protein</fullName>
    </recommendedName>
</protein>
<name>A0AAC9JHC5_9ALTE</name>
<geneLocation type="plasmid" evidence="4">
    <name>pamcp48-600</name>
</geneLocation>
<gene>
    <name evidence="3" type="ORF">BM524_18655</name>
</gene>
<dbReference type="GO" id="GO:0016887">
    <property type="term" value="F:ATP hydrolysis activity"/>
    <property type="evidence" value="ECO:0007669"/>
    <property type="project" value="InterPro"/>
</dbReference>
<dbReference type="InterPro" id="IPR050921">
    <property type="entry name" value="T4SS_GSP_E_ATPase"/>
</dbReference>
<dbReference type="PANTHER" id="PTHR30486">
    <property type="entry name" value="TWITCHING MOTILITY PROTEIN PILT"/>
    <property type="match status" value="1"/>
</dbReference>
<feature type="domain" description="Bacterial type II secretion system protein E" evidence="2">
    <location>
        <begin position="158"/>
        <end position="388"/>
    </location>
</feature>
<evidence type="ECO:0000313" key="4">
    <source>
        <dbReference type="Proteomes" id="UP000182101"/>
    </source>
</evidence>
<keyword evidence="3" id="KW-0614">Plasmid</keyword>
<dbReference type="Gene3D" id="3.40.50.300">
    <property type="entry name" value="P-loop containing nucleotide triphosphate hydrolases"/>
    <property type="match status" value="1"/>
</dbReference>
<accession>A0AAC9JHC5</accession>
<comment type="similarity">
    <text evidence="1">Belongs to the GSP E family.</text>
</comment>
<dbReference type="Gene3D" id="3.30.450.90">
    <property type="match status" value="1"/>
</dbReference>
<dbReference type="PANTHER" id="PTHR30486:SF6">
    <property type="entry name" value="TYPE IV PILUS RETRACTATION ATPASE PILT"/>
    <property type="match status" value="1"/>
</dbReference>
<dbReference type="Proteomes" id="UP000182101">
    <property type="component" value="Plasmid pAMCP48-600"/>
</dbReference>
<evidence type="ECO:0000313" key="3">
    <source>
        <dbReference type="EMBL" id="APD91942.1"/>
    </source>
</evidence>
<evidence type="ECO:0000259" key="2">
    <source>
        <dbReference type="Pfam" id="PF00437"/>
    </source>
</evidence>
<organism evidence="3 4">
    <name type="scientific">Alteromonas mediterranea</name>
    <dbReference type="NCBI Taxonomy" id="314275"/>
    <lineage>
        <taxon>Bacteria</taxon>
        <taxon>Pseudomonadati</taxon>
        <taxon>Pseudomonadota</taxon>
        <taxon>Gammaproteobacteria</taxon>
        <taxon>Alteromonadales</taxon>
        <taxon>Alteromonadaceae</taxon>
        <taxon>Alteromonas/Salinimonas group</taxon>
        <taxon>Alteromonas</taxon>
    </lineage>
</organism>
<dbReference type="SUPFAM" id="SSF52540">
    <property type="entry name" value="P-loop containing nucleoside triphosphate hydrolases"/>
    <property type="match status" value="1"/>
</dbReference>
<dbReference type="EMBL" id="CP018025">
    <property type="protein sequence ID" value="APD91942.1"/>
    <property type="molecule type" value="Genomic_DNA"/>
</dbReference>
<dbReference type="InterPro" id="IPR027417">
    <property type="entry name" value="P-loop_NTPase"/>
</dbReference>